<accession>A0ABY6PNV4</accession>
<dbReference type="InterPro" id="IPR050266">
    <property type="entry name" value="AB_hydrolase_sf"/>
</dbReference>
<keyword evidence="1 4" id="KW-0378">Hydrolase</keyword>
<name>A0ABY6PNV4_9ACTN</name>
<proteinExistence type="predicted"/>
<dbReference type="Proteomes" id="UP001164963">
    <property type="component" value="Chromosome"/>
</dbReference>
<dbReference type="InterPro" id="IPR000073">
    <property type="entry name" value="AB_hydrolase_1"/>
</dbReference>
<dbReference type="SUPFAM" id="SSF53474">
    <property type="entry name" value="alpha/beta-Hydrolases"/>
    <property type="match status" value="1"/>
</dbReference>
<dbReference type="PANTHER" id="PTHR43798">
    <property type="entry name" value="MONOACYLGLYCEROL LIPASE"/>
    <property type="match status" value="1"/>
</dbReference>
<dbReference type="Gene3D" id="3.40.50.1820">
    <property type="entry name" value="alpha/beta hydrolase"/>
    <property type="match status" value="1"/>
</dbReference>
<evidence type="ECO:0000259" key="3">
    <source>
        <dbReference type="Pfam" id="PF12697"/>
    </source>
</evidence>
<evidence type="ECO:0000313" key="4">
    <source>
        <dbReference type="EMBL" id="UZK53865.1"/>
    </source>
</evidence>
<reference evidence="4" key="1">
    <citation type="journal article" date="2022" name="Front. Microbiol.">
        <title>Mirubactin C rescues the lethal effect of cell wall biosynthesis mutations in Bacillus subtilis.</title>
        <authorList>
            <person name="Kepplinger B."/>
            <person name="Wen X."/>
            <person name="Tyler A.R."/>
            <person name="Kim B.Y."/>
            <person name="Brown J."/>
            <person name="Banks P."/>
            <person name="Dashti Y."/>
            <person name="Mackenzie E.S."/>
            <person name="Wills C."/>
            <person name="Kawai Y."/>
            <person name="Waldron K.J."/>
            <person name="Allenby N.E.E."/>
            <person name="Wu L.J."/>
            <person name="Hall M.J."/>
            <person name="Errington J."/>
        </authorList>
    </citation>
    <scope>NUCLEOTIDE SEQUENCE</scope>
    <source>
        <strain evidence="4">MDA8-470</strain>
    </source>
</reference>
<gene>
    <name evidence="4" type="ORF">NEH16_06605</name>
</gene>
<dbReference type="EMBL" id="CP098740">
    <property type="protein sequence ID" value="UZK53865.1"/>
    <property type="molecule type" value="Genomic_DNA"/>
</dbReference>
<dbReference type="PRINTS" id="PR00111">
    <property type="entry name" value="ABHYDROLASE"/>
</dbReference>
<evidence type="ECO:0000313" key="5">
    <source>
        <dbReference type="Proteomes" id="UP001164963"/>
    </source>
</evidence>
<protein>
    <submittedName>
        <fullName evidence="4">Alpha/beta hydrolase</fullName>
    </submittedName>
</protein>
<dbReference type="InterPro" id="IPR029058">
    <property type="entry name" value="AB_hydrolase_fold"/>
</dbReference>
<dbReference type="Pfam" id="PF12697">
    <property type="entry name" value="Abhydrolase_6"/>
    <property type="match status" value="1"/>
</dbReference>
<feature type="region of interest" description="Disordered" evidence="2">
    <location>
        <begin position="266"/>
        <end position="293"/>
    </location>
</feature>
<feature type="domain" description="AB hydrolase-1" evidence="3">
    <location>
        <begin position="27"/>
        <end position="255"/>
    </location>
</feature>
<sequence length="293" mass="31170">MSWTEHTVVRGGVRLVCRDGGGPGRPVVLLHGLAGHAGEWDALAERLAPRHRVVAVDQRGHGASERRPDDVSRAAYVADVVAVVRQLGLERPVLVGQSLGGHTAMLTAAAHPELPGALVLVEAAAGGPNPGVDEHIGRWLDSWPVPFPSREAAAAFFGGGPGGDGWAAGLVERDGGWWPRFDRDVMTGSLAENARRSFREEWDRVACPTLLVVAEQSFIPADEVDEMLRRRPDTHAVSVPGTGHDLHLERPDALFGAVSAFLDGPSRGAGSAVSGRGYDLPVPRFPDEEGNDE</sequence>
<organism evidence="4 5">
    <name type="scientific">Streptomyces drozdowiczii</name>
    <dbReference type="NCBI Taxonomy" id="202862"/>
    <lineage>
        <taxon>Bacteria</taxon>
        <taxon>Bacillati</taxon>
        <taxon>Actinomycetota</taxon>
        <taxon>Actinomycetes</taxon>
        <taxon>Kitasatosporales</taxon>
        <taxon>Streptomycetaceae</taxon>
        <taxon>Streptomyces</taxon>
    </lineage>
</organism>
<keyword evidence="5" id="KW-1185">Reference proteome</keyword>
<dbReference type="GO" id="GO:0016787">
    <property type="term" value="F:hydrolase activity"/>
    <property type="evidence" value="ECO:0007669"/>
    <property type="project" value="UniProtKB-KW"/>
</dbReference>
<evidence type="ECO:0000256" key="2">
    <source>
        <dbReference type="SAM" id="MobiDB-lite"/>
    </source>
</evidence>
<dbReference type="RefSeq" id="WP_265540054.1">
    <property type="nucleotide sequence ID" value="NZ_CP098740.1"/>
</dbReference>
<feature type="compositionally biased region" description="Low complexity" evidence="2">
    <location>
        <begin position="266"/>
        <end position="277"/>
    </location>
</feature>
<dbReference type="PANTHER" id="PTHR43798:SF31">
    <property type="entry name" value="AB HYDROLASE SUPERFAMILY PROTEIN YCLE"/>
    <property type="match status" value="1"/>
</dbReference>
<evidence type="ECO:0000256" key="1">
    <source>
        <dbReference type="ARBA" id="ARBA00022801"/>
    </source>
</evidence>